<feature type="region of interest" description="Disordered" evidence="1">
    <location>
        <begin position="64"/>
        <end position="95"/>
    </location>
</feature>
<dbReference type="OrthoDB" id="10045951at2759"/>
<dbReference type="EMBL" id="CAJOAX010019210">
    <property type="protein sequence ID" value="CAF4186625.1"/>
    <property type="molecule type" value="Genomic_DNA"/>
</dbReference>
<name>A0A814XSH1_9BILA</name>
<dbReference type="EMBL" id="CAJNOO010001956">
    <property type="protein sequence ID" value="CAF1219882.1"/>
    <property type="molecule type" value="Genomic_DNA"/>
</dbReference>
<evidence type="ECO:0000313" key="4">
    <source>
        <dbReference type="Proteomes" id="UP000663882"/>
    </source>
</evidence>
<dbReference type="Proteomes" id="UP000663823">
    <property type="component" value="Unassembled WGS sequence"/>
</dbReference>
<sequence length="111" mass="11526">MYGGNPHMIRELESDMWIERNIPGGLNSPLGEYIDNVVGGNPNPTYGQIVGGYPGVGGFGGHGYGSHGHGGHGHGSHGHGGHGFGGLSHGHGSSHYSQYSHYGSSYGYSSY</sequence>
<evidence type="ECO:0000313" key="2">
    <source>
        <dbReference type="EMBL" id="CAF1219882.1"/>
    </source>
</evidence>
<organism evidence="2 4">
    <name type="scientific">Rotaria sordida</name>
    <dbReference type="NCBI Taxonomy" id="392033"/>
    <lineage>
        <taxon>Eukaryota</taxon>
        <taxon>Metazoa</taxon>
        <taxon>Spiralia</taxon>
        <taxon>Gnathifera</taxon>
        <taxon>Rotifera</taxon>
        <taxon>Eurotatoria</taxon>
        <taxon>Bdelloidea</taxon>
        <taxon>Philodinida</taxon>
        <taxon>Philodinidae</taxon>
        <taxon>Rotaria</taxon>
    </lineage>
</organism>
<reference evidence="2" key="1">
    <citation type="submission" date="2021-02" db="EMBL/GenBank/DDBJ databases">
        <authorList>
            <person name="Nowell W R."/>
        </authorList>
    </citation>
    <scope>NUCLEOTIDE SEQUENCE</scope>
</reference>
<protein>
    <submittedName>
        <fullName evidence="2">Uncharacterized protein</fullName>
    </submittedName>
</protein>
<dbReference type="AlphaFoldDB" id="A0A814XSH1"/>
<gene>
    <name evidence="3" type="ORF">OTI717_LOCUS37944</name>
    <name evidence="2" type="ORF">RFH988_LOCUS25586</name>
</gene>
<comment type="caution">
    <text evidence="2">The sequence shown here is derived from an EMBL/GenBank/DDBJ whole genome shotgun (WGS) entry which is preliminary data.</text>
</comment>
<feature type="compositionally biased region" description="Basic residues" evidence="1">
    <location>
        <begin position="69"/>
        <end position="80"/>
    </location>
</feature>
<evidence type="ECO:0000256" key="1">
    <source>
        <dbReference type="SAM" id="MobiDB-lite"/>
    </source>
</evidence>
<dbReference type="Proteomes" id="UP000663882">
    <property type="component" value="Unassembled WGS sequence"/>
</dbReference>
<evidence type="ECO:0000313" key="3">
    <source>
        <dbReference type="EMBL" id="CAF4186625.1"/>
    </source>
</evidence>
<proteinExistence type="predicted"/>
<accession>A0A814XSH1</accession>